<sequence>MLLPDANLTSALGPVFRILPGLYLVLKPDLTIFDATDAYLRATMVAREEILGKYFFDVFPNNPATPTRDSASEFEHSLRYVLREKKPHNMPLLRYDLPSPDKLDQTFETRYWSPTNTPVFDECGNLIYILHEARDITEEIATAETREHHDERLMLLTTALNAVAWEYDMVNNRLAWGKGLLEVFGYQPDEMGPGGESWDSRVHPEDFEWLQKSITDAITSKQKIWTGEYRFRKADGTYAHVLDQGYLIYGSNGRPIRTIGSIIDLSHNKRIEEDLKESHARFRHLLENLPHMAWTADRRGKVLYFNDNWYSYTGMPKGQTEGWIHYIHPEDSAAVLASWYNAIATGSLYEIEYRIKDQVTNTYRTFLERGVPMYEQDGSVKLWIGTYTDIEDQRQILEKILLKDQQMEKILQLSPAHLCLLEGPRHICRYVSPGIYNLYGNRSYIGRTAKELWPEFQDSGLNKLLDRVYQKGKTMHLKAYPSLYDRFQNLKLEEAYFNIKFQPIFDNEGGVEGVLISAIEVTEAVEAKRTAAELTLKLQERA</sequence>
<evidence type="ECO:0000259" key="7">
    <source>
        <dbReference type="PROSITE" id="PS50113"/>
    </source>
</evidence>
<feature type="domain" description="PAC" evidence="7">
    <location>
        <begin position="225"/>
        <end position="277"/>
    </location>
</feature>
<dbReference type="PANTHER" id="PTHR43304:SF1">
    <property type="entry name" value="PAC DOMAIN-CONTAINING PROTEIN"/>
    <property type="match status" value="1"/>
</dbReference>
<dbReference type="Pfam" id="PF08447">
    <property type="entry name" value="PAS_3"/>
    <property type="match status" value="2"/>
</dbReference>
<comment type="caution">
    <text evidence="8">The sequence shown here is derived from an EMBL/GenBank/DDBJ whole genome shotgun (WGS) entry which is preliminary data.</text>
</comment>
<dbReference type="PROSITE" id="PS50112">
    <property type="entry name" value="PAS"/>
    <property type="match status" value="2"/>
</dbReference>
<feature type="domain" description="PAC" evidence="7">
    <location>
        <begin position="349"/>
        <end position="402"/>
    </location>
</feature>
<dbReference type="PROSITE" id="PS50113">
    <property type="entry name" value="PAC"/>
    <property type="match status" value="2"/>
</dbReference>
<dbReference type="InterPro" id="IPR000700">
    <property type="entry name" value="PAS-assoc_C"/>
</dbReference>
<evidence type="ECO:0000313" key="9">
    <source>
        <dbReference type="Proteomes" id="UP001597544"/>
    </source>
</evidence>
<evidence type="ECO:0000256" key="3">
    <source>
        <dbReference type="ARBA" id="ARBA00022553"/>
    </source>
</evidence>
<proteinExistence type="predicted"/>
<accession>A0ABW5IJ71</accession>
<dbReference type="CDD" id="cd00130">
    <property type="entry name" value="PAS"/>
    <property type="match status" value="3"/>
</dbReference>
<dbReference type="Pfam" id="PF08448">
    <property type="entry name" value="PAS_4"/>
    <property type="match status" value="2"/>
</dbReference>
<evidence type="ECO:0000256" key="4">
    <source>
        <dbReference type="ARBA" id="ARBA00022679"/>
    </source>
</evidence>
<comment type="catalytic activity">
    <reaction evidence="1">
        <text>ATP + protein L-histidine = ADP + protein N-phospho-L-histidine.</text>
        <dbReference type="EC" id="2.7.13.3"/>
    </reaction>
</comment>
<keyword evidence="9" id="KW-1185">Reference proteome</keyword>
<keyword evidence="5" id="KW-0418">Kinase</keyword>
<dbReference type="SUPFAM" id="SSF55785">
    <property type="entry name" value="PYP-like sensor domain (PAS domain)"/>
    <property type="match status" value="4"/>
</dbReference>
<dbReference type="InterPro" id="IPR013656">
    <property type="entry name" value="PAS_4"/>
</dbReference>
<dbReference type="SMART" id="SM00086">
    <property type="entry name" value="PAC"/>
    <property type="match status" value="4"/>
</dbReference>
<feature type="domain" description="PAS" evidence="6">
    <location>
        <begin position="149"/>
        <end position="221"/>
    </location>
</feature>
<evidence type="ECO:0000259" key="6">
    <source>
        <dbReference type="PROSITE" id="PS50112"/>
    </source>
</evidence>
<keyword evidence="4" id="KW-0808">Transferase</keyword>
<dbReference type="Proteomes" id="UP001597544">
    <property type="component" value="Unassembled WGS sequence"/>
</dbReference>
<evidence type="ECO:0000256" key="5">
    <source>
        <dbReference type="ARBA" id="ARBA00022777"/>
    </source>
</evidence>
<dbReference type="Gene3D" id="3.30.450.20">
    <property type="entry name" value="PAS domain"/>
    <property type="match status" value="4"/>
</dbReference>
<dbReference type="SMART" id="SM00091">
    <property type="entry name" value="PAS"/>
    <property type="match status" value="3"/>
</dbReference>
<evidence type="ECO:0000256" key="1">
    <source>
        <dbReference type="ARBA" id="ARBA00000085"/>
    </source>
</evidence>
<organism evidence="8 9">
    <name type="scientific">Pontibacter locisalis</name>
    <dbReference type="NCBI Taxonomy" id="1719035"/>
    <lineage>
        <taxon>Bacteria</taxon>
        <taxon>Pseudomonadati</taxon>
        <taxon>Bacteroidota</taxon>
        <taxon>Cytophagia</taxon>
        <taxon>Cytophagales</taxon>
        <taxon>Hymenobacteraceae</taxon>
        <taxon>Pontibacter</taxon>
    </lineage>
</organism>
<evidence type="ECO:0000256" key="2">
    <source>
        <dbReference type="ARBA" id="ARBA00012438"/>
    </source>
</evidence>
<dbReference type="InterPro" id="IPR000014">
    <property type="entry name" value="PAS"/>
</dbReference>
<evidence type="ECO:0000313" key="8">
    <source>
        <dbReference type="EMBL" id="MFD2513040.1"/>
    </source>
</evidence>
<keyword evidence="3" id="KW-0597">Phosphoprotein</keyword>
<dbReference type="InterPro" id="IPR035965">
    <property type="entry name" value="PAS-like_dom_sf"/>
</dbReference>
<dbReference type="InterPro" id="IPR052162">
    <property type="entry name" value="Sensor_kinase/Photoreceptor"/>
</dbReference>
<name>A0ABW5IJ71_9BACT</name>
<dbReference type="InterPro" id="IPR001610">
    <property type="entry name" value="PAC"/>
</dbReference>
<protein>
    <recommendedName>
        <fullName evidence="2">histidine kinase</fullName>
        <ecNumber evidence="2">2.7.13.3</ecNumber>
    </recommendedName>
</protein>
<gene>
    <name evidence="8" type="ORF">ACFSRY_04125</name>
</gene>
<feature type="domain" description="PAS" evidence="6">
    <location>
        <begin position="278"/>
        <end position="346"/>
    </location>
</feature>
<dbReference type="NCBIfam" id="TIGR00229">
    <property type="entry name" value="sensory_box"/>
    <property type="match status" value="2"/>
</dbReference>
<dbReference type="PANTHER" id="PTHR43304">
    <property type="entry name" value="PHYTOCHROME-LIKE PROTEIN CPH1"/>
    <property type="match status" value="1"/>
</dbReference>
<dbReference type="EC" id="2.7.13.3" evidence="2"/>
<dbReference type="RefSeq" id="WP_377503499.1">
    <property type="nucleotide sequence ID" value="NZ_JBHULU010000004.1"/>
</dbReference>
<dbReference type="EMBL" id="JBHULU010000004">
    <property type="protein sequence ID" value="MFD2513040.1"/>
    <property type="molecule type" value="Genomic_DNA"/>
</dbReference>
<dbReference type="InterPro" id="IPR013655">
    <property type="entry name" value="PAS_fold_3"/>
</dbReference>
<reference evidence="9" key="1">
    <citation type="journal article" date="2019" name="Int. J. Syst. Evol. Microbiol.">
        <title>The Global Catalogue of Microorganisms (GCM) 10K type strain sequencing project: providing services to taxonomists for standard genome sequencing and annotation.</title>
        <authorList>
            <consortium name="The Broad Institute Genomics Platform"/>
            <consortium name="The Broad Institute Genome Sequencing Center for Infectious Disease"/>
            <person name="Wu L."/>
            <person name="Ma J."/>
        </authorList>
    </citation>
    <scope>NUCLEOTIDE SEQUENCE [LARGE SCALE GENOMIC DNA]</scope>
    <source>
        <strain evidence="9">KCTC 42498</strain>
    </source>
</reference>